<dbReference type="PROSITE" id="PS00027">
    <property type="entry name" value="HOMEOBOX_1"/>
    <property type="match status" value="1"/>
</dbReference>
<dbReference type="GO" id="GO:0048468">
    <property type="term" value="P:cell development"/>
    <property type="evidence" value="ECO:0007669"/>
    <property type="project" value="TreeGrafter"/>
</dbReference>
<feature type="compositionally biased region" description="Acidic residues" evidence="7">
    <location>
        <begin position="244"/>
        <end position="275"/>
    </location>
</feature>
<evidence type="ECO:0000256" key="7">
    <source>
        <dbReference type="SAM" id="MobiDB-lite"/>
    </source>
</evidence>
<comment type="caution">
    <text evidence="9">The sequence shown here is derived from an EMBL/GenBank/DDBJ whole genome shotgun (WGS) entry which is preliminary data.</text>
</comment>
<evidence type="ECO:0000256" key="1">
    <source>
        <dbReference type="ARBA" id="ARBA00004123"/>
    </source>
</evidence>
<dbReference type="PANTHER" id="PTHR11211:SF14">
    <property type="entry name" value="IROQUOIS-CLASS HOMEODOMAIN PROTEIN IRX-3"/>
    <property type="match status" value="1"/>
</dbReference>
<protein>
    <submittedName>
        <fullName evidence="9">Iroquois-class homeodomain protein IRX-3</fullName>
    </submittedName>
</protein>
<dbReference type="AlphaFoldDB" id="A0A5N4DTN1"/>
<proteinExistence type="inferred from homology"/>
<organism evidence="9 10">
    <name type="scientific">Camelus dromedarius</name>
    <name type="common">Dromedary</name>
    <name type="synonym">Arabian camel</name>
    <dbReference type="NCBI Taxonomy" id="9838"/>
    <lineage>
        <taxon>Eukaryota</taxon>
        <taxon>Metazoa</taxon>
        <taxon>Chordata</taxon>
        <taxon>Craniata</taxon>
        <taxon>Vertebrata</taxon>
        <taxon>Euteleostomi</taxon>
        <taxon>Mammalia</taxon>
        <taxon>Eutheria</taxon>
        <taxon>Laurasiatheria</taxon>
        <taxon>Artiodactyla</taxon>
        <taxon>Tylopoda</taxon>
        <taxon>Camelidae</taxon>
        <taxon>Camelus</taxon>
    </lineage>
</organism>
<feature type="domain" description="Homeobox" evidence="8">
    <location>
        <begin position="152"/>
        <end position="205"/>
    </location>
</feature>
<name>A0A5N4DTN1_CAMDR</name>
<reference evidence="9 10" key="1">
    <citation type="journal article" date="2019" name="Mol. Ecol. Resour.">
        <title>Improving Illumina assemblies with Hi-C and long reads: an example with the North African dromedary.</title>
        <authorList>
            <person name="Elbers J.P."/>
            <person name="Rogers M.F."/>
            <person name="Perelman P.L."/>
            <person name="Proskuryakova A.A."/>
            <person name="Serdyukova N.A."/>
            <person name="Johnson W.E."/>
            <person name="Horin P."/>
            <person name="Corander J."/>
            <person name="Murphy D."/>
            <person name="Burger P.A."/>
        </authorList>
    </citation>
    <scope>NUCLEOTIDE SEQUENCE [LARGE SCALE GENOMIC DNA]</scope>
    <source>
        <strain evidence="9">Drom800</strain>
        <tissue evidence="9">Blood</tissue>
    </source>
</reference>
<keyword evidence="4 6" id="KW-0371">Homeobox</keyword>
<comment type="subcellular location">
    <subcellularLocation>
        <location evidence="1 6">Nucleus</location>
    </subcellularLocation>
</comment>
<sequence length="516" mass="53924">MSFPQLGYQYIRPLYPPERPGATAGSGSAGARGGPGAGASELAASGSLSNVLSSVYGAPYARRQRRPPAPKATGLPGLRRGAAHLPAAGKRPGSRGWGFGAGEPDEGTQYELKDSPGVQHPAAATAFPHPHPAFYPYGQYQFGDPSRPKNATRESTSTLKAWLNEHRKNPYPTKGEKIMLAIITKMTLTQVSTWFANARRRLKKENKMTWAPRSRTDEEGNAYGSEREEEDEEEDEEDSKRELDLEEEELAGEEEDTGGECLADDDEDEEIDLENLDGAAAGPELALTGAAHRDDDLGLGPISDSKNSDSDDSSEGLEERPLPVLSLAPAPPPMAAAPPSPPSPPAGLDPCAPAPAPASALQKPKIWSLAETATSPDNPRRSPPGAGGSPPGAAVAPPALQLSPAAAAAHRLVSAPLGKFPAWTNRPFPGPPAGARPHPLSLLGSAPPHLLGLPGAAGHPAAAAAFARSAEPEGGTDRCSALEVEKKLLKTAFQPVPRRPQNHLDAALVLSALSSS</sequence>
<evidence type="ECO:0000313" key="10">
    <source>
        <dbReference type="Proteomes" id="UP000299084"/>
    </source>
</evidence>
<dbReference type="InterPro" id="IPR008422">
    <property type="entry name" value="KN_HD"/>
</dbReference>
<feature type="compositionally biased region" description="Low complexity" evidence="7">
    <location>
        <begin position="120"/>
        <end position="129"/>
    </location>
</feature>
<evidence type="ECO:0000256" key="2">
    <source>
        <dbReference type="ARBA" id="ARBA00008446"/>
    </source>
</evidence>
<dbReference type="CDD" id="cd00086">
    <property type="entry name" value="homeodomain"/>
    <property type="match status" value="1"/>
</dbReference>
<dbReference type="GO" id="GO:0000978">
    <property type="term" value="F:RNA polymerase II cis-regulatory region sequence-specific DNA binding"/>
    <property type="evidence" value="ECO:0007669"/>
    <property type="project" value="TreeGrafter"/>
</dbReference>
<dbReference type="Gene3D" id="1.10.10.60">
    <property type="entry name" value="Homeodomain-like"/>
    <property type="match status" value="1"/>
</dbReference>
<feature type="compositionally biased region" description="Acidic residues" evidence="7">
    <location>
        <begin position="227"/>
        <end position="237"/>
    </location>
</feature>
<dbReference type="GO" id="GO:0000981">
    <property type="term" value="F:DNA-binding transcription factor activity, RNA polymerase II-specific"/>
    <property type="evidence" value="ECO:0007669"/>
    <property type="project" value="InterPro"/>
</dbReference>
<evidence type="ECO:0000256" key="3">
    <source>
        <dbReference type="ARBA" id="ARBA00023125"/>
    </source>
</evidence>
<dbReference type="InterPro" id="IPR003893">
    <property type="entry name" value="Iroquois_homeo"/>
</dbReference>
<dbReference type="Proteomes" id="UP000299084">
    <property type="component" value="Unassembled WGS sequence"/>
</dbReference>
<dbReference type="PROSITE" id="PS50071">
    <property type="entry name" value="HOMEOBOX_2"/>
    <property type="match status" value="1"/>
</dbReference>
<dbReference type="SMART" id="SM00548">
    <property type="entry name" value="IRO"/>
    <property type="match status" value="1"/>
</dbReference>
<feature type="DNA-binding region" description="Homeobox" evidence="6">
    <location>
        <begin position="154"/>
        <end position="206"/>
    </location>
</feature>
<dbReference type="STRING" id="9838.ENSCDRP00005002126"/>
<dbReference type="InterPro" id="IPR001356">
    <property type="entry name" value="HD"/>
</dbReference>
<evidence type="ECO:0000259" key="8">
    <source>
        <dbReference type="PROSITE" id="PS50071"/>
    </source>
</evidence>
<dbReference type="InterPro" id="IPR017970">
    <property type="entry name" value="Homeobox_CS"/>
</dbReference>
<feature type="region of interest" description="Disordered" evidence="7">
    <location>
        <begin position="207"/>
        <end position="399"/>
    </location>
</feature>
<dbReference type="InterPro" id="IPR009057">
    <property type="entry name" value="Homeodomain-like_sf"/>
</dbReference>
<dbReference type="EMBL" id="JWIN03000009">
    <property type="protein sequence ID" value="KAB1274501.1"/>
    <property type="molecule type" value="Genomic_DNA"/>
</dbReference>
<gene>
    <name evidence="9" type="ORF">Cadr_000011381</name>
</gene>
<evidence type="ECO:0000256" key="6">
    <source>
        <dbReference type="PROSITE-ProRule" id="PRU00108"/>
    </source>
</evidence>
<keyword evidence="10" id="KW-1185">Reference proteome</keyword>
<dbReference type="SUPFAM" id="SSF46689">
    <property type="entry name" value="Homeodomain-like"/>
    <property type="match status" value="1"/>
</dbReference>
<evidence type="ECO:0000313" key="9">
    <source>
        <dbReference type="EMBL" id="KAB1274501.1"/>
    </source>
</evidence>
<feature type="region of interest" description="Disordered" evidence="7">
    <location>
        <begin position="14"/>
        <end position="42"/>
    </location>
</feature>
<dbReference type="Pfam" id="PF05920">
    <property type="entry name" value="Homeobox_KN"/>
    <property type="match status" value="1"/>
</dbReference>
<feature type="region of interest" description="Disordered" evidence="7">
    <location>
        <begin position="59"/>
        <end position="129"/>
    </location>
</feature>
<dbReference type="PANTHER" id="PTHR11211">
    <property type="entry name" value="IROQUOIS-CLASS HOMEODOMAIN PROTEIN IRX"/>
    <property type="match status" value="1"/>
</dbReference>
<dbReference type="GO" id="GO:0005634">
    <property type="term" value="C:nucleus"/>
    <property type="evidence" value="ECO:0007669"/>
    <property type="project" value="UniProtKB-SubCell"/>
</dbReference>
<keyword evidence="3 6" id="KW-0238">DNA-binding</keyword>
<keyword evidence="5 6" id="KW-0539">Nucleus</keyword>
<evidence type="ECO:0000256" key="5">
    <source>
        <dbReference type="ARBA" id="ARBA00023242"/>
    </source>
</evidence>
<comment type="similarity">
    <text evidence="2">Belongs to the TALE/IRO homeobox family.</text>
</comment>
<dbReference type="SMART" id="SM00389">
    <property type="entry name" value="HOX"/>
    <property type="match status" value="1"/>
</dbReference>
<feature type="compositionally biased region" description="Gly residues" evidence="7">
    <location>
        <begin position="27"/>
        <end position="37"/>
    </location>
</feature>
<feature type="compositionally biased region" description="Pro residues" evidence="7">
    <location>
        <begin position="329"/>
        <end position="356"/>
    </location>
</feature>
<evidence type="ECO:0000256" key="4">
    <source>
        <dbReference type="ARBA" id="ARBA00023155"/>
    </source>
</evidence>
<accession>A0A5N4DTN1</accession>
<dbReference type="FunFam" id="1.10.10.60:FF:000003">
    <property type="entry name" value="Iroquois-class homeobox protein IRX"/>
    <property type="match status" value="1"/>
</dbReference>
<dbReference type="GO" id="GO:0030182">
    <property type="term" value="P:neuron differentiation"/>
    <property type="evidence" value="ECO:0007669"/>
    <property type="project" value="TreeGrafter"/>
</dbReference>